<evidence type="ECO:0000256" key="6">
    <source>
        <dbReference type="ARBA" id="ARBA00022691"/>
    </source>
</evidence>
<keyword evidence="7 11" id="KW-0156">Chromatin regulator</keyword>
<dbReference type="GO" id="GO:0032259">
    <property type="term" value="P:methylation"/>
    <property type="evidence" value="ECO:0007669"/>
    <property type="project" value="UniProtKB-KW"/>
</dbReference>
<sequence>MPETERKLVLHSPASSEIVEYRWPLTRTETWDEAVEIVETIRWVCRDFPDLKLAVEKFVLNSFEPTSYDSMKQLCERYSRAVANIKKLWSGRQPPPGIDAPPSIPLLRHIINQAYSRAITSPEDLNSYEPFSPEVYGETSFELVCEVIKLTKMTENDVFLDLGSGVGQIVLQVAAKVGCKCYGLEKADIPAKFARSMEEEFVKWMDWYGKSYGEFELIKGDFLDPSFDEILQSATVIFTNNFAFGPKLNHELKLKFANLKDGTKIVSSHEFCPINFRVTSRNMSDIGSIMHVAELSSLKGSVSWTGKQVSYYLHTIDRGKLEKFYLRQKHPDEYKSESSSHSSSSSSDDDSCSDSSSDSGDDHFKSALQRIKLSHSRPGSKKEHLNSDLKSRSGKTPKTAAGHKEDERWRKKRWPQLKSRGHKDSNSSAFSSSAVSSPGIMDVDGLFSSFHHQLEAYMGQLSTPYFQQWIVDAIEKEKMKKNHLQGVITHLESEVAGLSKETVEQMKASMKELGIRKMTPDGLLLGATSIVSQNKQLRKEMTDLEREITALRQQNKAMETMCAHQKGDPKPSFRNSQRRSGEQGGGDNRLKKKQQRELKSERGREKEEMN</sequence>
<name>A0AA35QVV2_GEOBA</name>
<dbReference type="EC" id="2.1.1.360" evidence="2 11"/>
<evidence type="ECO:0000313" key="15">
    <source>
        <dbReference type="Proteomes" id="UP001174909"/>
    </source>
</evidence>
<dbReference type="Gene3D" id="1.10.260.60">
    <property type="match status" value="1"/>
</dbReference>
<proteinExistence type="inferred from homology"/>
<comment type="subcellular location">
    <subcellularLocation>
        <location evidence="1 11">Nucleus</location>
    </subcellularLocation>
</comment>
<gene>
    <name evidence="14" type="ORF">GBAR_LOCUS1346</name>
</gene>
<evidence type="ECO:0000256" key="3">
    <source>
        <dbReference type="ARBA" id="ARBA00020987"/>
    </source>
</evidence>
<evidence type="ECO:0000256" key="7">
    <source>
        <dbReference type="ARBA" id="ARBA00022853"/>
    </source>
</evidence>
<evidence type="ECO:0000256" key="4">
    <source>
        <dbReference type="ARBA" id="ARBA00022603"/>
    </source>
</evidence>
<dbReference type="InterPro" id="IPR029063">
    <property type="entry name" value="SAM-dependent_MTases_sf"/>
</dbReference>
<dbReference type="GO" id="GO:0006281">
    <property type="term" value="P:DNA repair"/>
    <property type="evidence" value="ECO:0007669"/>
    <property type="project" value="TreeGrafter"/>
</dbReference>
<dbReference type="Pfam" id="PF08123">
    <property type="entry name" value="DOT1"/>
    <property type="match status" value="1"/>
</dbReference>
<dbReference type="CDD" id="cd02440">
    <property type="entry name" value="AdoMet_MTases"/>
    <property type="match status" value="1"/>
</dbReference>
<evidence type="ECO:0000256" key="9">
    <source>
        <dbReference type="ARBA" id="ARBA00029821"/>
    </source>
</evidence>
<evidence type="ECO:0000256" key="1">
    <source>
        <dbReference type="ARBA" id="ARBA00004123"/>
    </source>
</evidence>
<keyword evidence="6 11" id="KW-0949">S-adenosyl-L-methionine</keyword>
<evidence type="ECO:0000256" key="2">
    <source>
        <dbReference type="ARBA" id="ARBA00012190"/>
    </source>
</evidence>
<dbReference type="PANTHER" id="PTHR21451">
    <property type="entry name" value="HISTONE H3 METHYLTRANSFERASE"/>
    <property type="match status" value="1"/>
</dbReference>
<keyword evidence="15" id="KW-1185">Reference proteome</keyword>
<dbReference type="Proteomes" id="UP001174909">
    <property type="component" value="Unassembled WGS sequence"/>
</dbReference>
<dbReference type="GO" id="GO:0005634">
    <property type="term" value="C:nucleus"/>
    <property type="evidence" value="ECO:0007669"/>
    <property type="project" value="UniProtKB-SubCell"/>
</dbReference>
<feature type="region of interest" description="Disordered" evidence="12">
    <location>
        <begin position="556"/>
        <end position="610"/>
    </location>
</feature>
<evidence type="ECO:0000256" key="11">
    <source>
        <dbReference type="RuleBase" id="RU271113"/>
    </source>
</evidence>
<dbReference type="SUPFAM" id="SSF53335">
    <property type="entry name" value="S-adenosyl-L-methionine-dependent methyltransferases"/>
    <property type="match status" value="1"/>
</dbReference>
<dbReference type="FunFam" id="3.40.50.150:FF:000033">
    <property type="entry name" value="Histone-lysine N-methyltransferase, H3 lysine-79 specific"/>
    <property type="match status" value="1"/>
</dbReference>
<evidence type="ECO:0000256" key="10">
    <source>
        <dbReference type="ARBA" id="ARBA00047770"/>
    </source>
</evidence>
<dbReference type="PROSITE" id="PS51569">
    <property type="entry name" value="DOT1"/>
    <property type="match status" value="1"/>
</dbReference>
<feature type="compositionally biased region" description="Basic residues" evidence="12">
    <location>
        <begin position="410"/>
        <end position="421"/>
    </location>
</feature>
<dbReference type="InterPro" id="IPR030445">
    <property type="entry name" value="H3-K79_meTrfase"/>
</dbReference>
<comment type="catalytic activity">
    <reaction evidence="10 11">
        <text>L-lysyl(79)-[histone H3] + 3 S-adenosyl-L-methionine = N(6),N(6),N(6)-trimethyl-L-lysyl(79)-[histone H3] + 3 S-adenosyl-L-homocysteine + 3 H(+)</text>
        <dbReference type="Rhea" id="RHEA:60328"/>
        <dbReference type="Rhea" id="RHEA-COMP:15549"/>
        <dbReference type="Rhea" id="RHEA-COMP:15552"/>
        <dbReference type="ChEBI" id="CHEBI:15378"/>
        <dbReference type="ChEBI" id="CHEBI:29969"/>
        <dbReference type="ChEBI" id="CHEBI:57856"/>
        <dbReference type="ChEBI" id="CHEBI:59789"/>
        <dbReference type="ChEBI" id="CHEBI:61961"/>
        <dbReference type="EC" id="2.1.1.360"/>
    </reaction>
</comment>
<feature type="compositionally biased region" description="Basic and acidic residues" evidence="12">
    <location>
        <begin position="380"/>
        <end position="391"/>
    </location>
</feature>
<comment type="caution">
    <text evidence="14">The sequence shown here is derived from an EMBL/GenBank/DDBJ whole genome shotgun (WGS) entry which is preliminary data.</text>
</comment>
<evidence type="ECO:0000256" key="12">
    <source>
        <dbReference type="SAM" id="MobiDB-lite"/>
    </source>
</evidence>
<reference evidence="14" key="1">
    <citation type="submission" date="2023-03" db="EMBL/GenBank/DDBJ databases">
        <authorList>
            <person name="Steffen K."/>
            <person name="Cardenas P."/>
        </authorList>
    </citation>
    <scope>NUCLEOTIDE SEQUENCE</scope>
</reference>
<evidence type="ECO:0000313" key="14">
    <source>
        <dbReference type="EMBL" id="CAI7993871.1"/>
    </source>
</evidence>
<dbReference type="PANTHER" id="PTHR21451:SF0">
    <property type="entry name" value="HISTONE-LYSINE N-METHYLTRANSFERASE, H3 LYSINE-79 SPECIFIC"/>
    <property type="match status" value="1"/>
</dbReference>
<comment type="function">
    <text evidence="11">Histone methyltransferase that specifically trimethylates histone H3 to form H3K79me3. This methylation is required for telomere silencing and for the pachytene checkpoint during the meiotic cell cycle by allowing the recruitment of RAD9 to double strand breaks. Nucleosomes are preferred as substrate compared to free histone.</text>
</comment>
<evidence type="ECO:0000256" key="8">
    <source>
        <dbReference type="ARBA" id="ARBA00023242"/>
    </source>
</evidence>
<keyword evidence="5 11" id="KW-0808">Transferase</keyword>
<accession>A0AA35QVV2</accession>
<evidence type="ECO:0000259" key="13">
    <source>
        <dbReference type="PROSITE" id="PS51569"/>
    </source>
</evidence>
<comment type="miscellaneous">
    <text evidence="11">In contrast to other lysine histone methyltransferases, it does not contain a SET domain, suggesting the existence of another mechanism for methylation of lysine residues of histones.</text>
</comment>
<dbReference type="AlphaFoldDB" id="A0AA35QVV2"/>
<dbReference type="Gene3D" id="3.40.50.150">
    <property type="entry name" value="Vaccinia Virus protein VP39"/>
    <property type="match status" value="1"/>
</dbReference>
<protein>
    <recommendedName>
        <fullName evidence="3 11">Histone-lysine N-methyltransferase, H3 lysine-79 specific</fullName>
        <ecNumber evidence="2 11">2.1.1.360</ecNumber>
    </recommendedName>
    <alternativeName>
        <fullName evidence="9 11">Histone H3-K79 methyltransferase</fullName>
    </alternativeName>
</protein>
<feature type="compositionally biased region" description="Low complexity" evidence="12">
    <location>
        <begin position="426"/>
        <end position="436"/>
    </location>
</feature>
<dbReference type="InterPro" id="IPR025789">
    <property type="entry name" value="DOT1_dom"/>
</dbReference>
<dbReference type="EMBL" id="CASHTH010000201">
    <property type="protein sequence ID" value="CAI7993871.1"/>
    <property type="molecule type" value="Genomic_DNA"/>
</dbReference>
<feature type="compositionally biased region" description="Basic and acidic residues" evidence="12">
    <location>
        <begin position="595"/>
        <end position="610"/>
    </location>
</feature>
<keyword evidence="8 11" id="KW-0539">Nucleus</keyword>
<feature type="domain" description="DOT1" evidence="13">
    <location>
        <begin position="17"/>
        <end position="329"/>
    </location>
</feature>
<keyword evidence="4 11" id="KW-0489">Methyltransferase</keyword>
<dbReference type="GO" id="GO:0000077">
    <property type="term" value="P:DNA damage checkpoint signaling"/>
    <property type="evidence" value="ECO:0007669"/>
    <property type="project" value="TreeGrafter"/>
</dbReference>
<feature type="region of interest" description="Disordered" evidence="12">
    <location>
        <begin position="332"/>
        <end position="436"/>
    </location>
</feature>
<comment type="similarity">
    <text evidence="11">Belongs to the class I-like SAM-binding methyltransferase superfamily. DOT1 family.</text>
</comment>
<organism evidence="14 15">
    <name type="scientific">Geodia barretti</name>
    <name type="common">Barrett's horny sponge</name>
    <dbReference type="NCBI Taxonomy" id="519541"/>
    <lineage>
        <taxon>Eukaryota</taxon>
        <taxon>Metazoa</taxon>
        <taxon>Porifera</taxon>
        <taxon>Demospongiae</taxon>
        <taxon>Heteroscleromorpha</taxon>
        <taxon>Tetractinellida</taxon>
        <taxon>Astrophorina</taxon>
        <taxon>Geodiidae</taxon>
        <taxon>Geodia</taxon>
    </lineage>
</organism>
<evidence type="ECO:0000256" key="5">
    <source>
        <dbReference type="ARBA" id="ARBA00022679"/>
    </source>
</evidence>
<dbReference type="GO" id="GO:0140956">
    <property type="term" value="F:histone H3K79 trimethyltransferase activity"/>
    <property type="evidence" value="ECO:0007669"/>
    <property type="project" value="UniProtKB-EC"/>
</dbReference>